<dbReference type="EMBL" id="JAPDVK010000009">
    <property type="protein sequence ID" value="MCW4129978.1"/>
    <property type="molecule type" value="Genomic_DNA"/>
</dbReference>
<accession>A0AAP3BG70</accession>
<gene>
    <name evidence="1" type="ORF">ONT16_17350</name>
</gene>
<evidence type="ECO:0000313" key="1">
    <source>
        <dbReference type="EMBL" id="MCW4129978.1"/>
    </source>
</evidence>
<dbReference type="Proteomes" id="UP001209344">
    <property type="component" value="Unassembled WGS sequence"/>
</dbReference>
<sequence>MKETSVKGITLIASGVTKLTANETRKIVGGIFDPIIAEGCGCCLCKPNESSKGAGEYTAIRSGN</sequence>
<dbReference type="RefSeq" id="WP_264967330.1">
    <property type="nucleotide sequence ID" value="NZ_JAPDVK010000009.1"/>
</dbReference>
<evidence type="ECO:0000313" key="2">
    <source>
        <dbReference type="Proteomes" id="UP001209344"/>
    </source>
</evidence>
<organism evidence="1 2">
    <name type="scientific">Segatella copri</name>
    <dbReference type="NCBI Taxonomy" id="165179"/>
    <lineage>
        <taxon>Bacteria</taxon>
        <taxon>Pseudomonadati</taxon>
        <taxon>Bacteroidota</taxon>
        <taxon>Bacteroidia</taxon>
        <taxon>Bacteroidales</taxon>
        <taxon>Prevotellaceae</taxon>
        <taxon>Segatella</taxon>
    </lineage>
</organism>
<reference evidence="1" key="1">
    <citation type="submission" date="2022-11" db="EMBL/GenBank/DDBJ databases">
        <title>Genomic repertoires linked with pathogenic potency of arthritogenic Prevotella copri isolated from the gut of rheumatoid arthritis patients.</title>
        <authorList>
            <person name="Nii T."/>
            <person name="Maeda Y."/>
            <person name="Motooka D."/>
            <person name="Naito M."/>
            <person name="Matsumoto Y."/>
            <person name="Ogawa T."/>
            <person name="Oguro-Igashira E."/>
            <person name="Kishikawa T."/>
            <person name="Yamashita M."/>
            <person name="Koizumi S."/>
            <person name="Kurakawa T."/>
            <person name="Okumura R."/>
            <person name="Kayama H."/>
            <person name="Murakami M."/>
            <person name="Sakaguchi T."/>
            <person name="Das B."/>
            <person name="Nakamura S."/>
            <person name="Okada Y."/>
            <person name="Kumanogoh A."/>
            <person name="Takeda K."/>
        </authorList>
    </citation>
    <scope>NUCLEOTIDE SEQUENCE</scope>
    <source>
        <strain evidence="1">F3-75</strain>
    </source>
</reference>
<comment type="caution">
    <text evidence="1">The sequence shown here is derived from an EMBL/GenBank/DDBJ whole genome shotgun (WGS) entry which is preliminary data.</text>
</comment>
<name>A0AAP3BG70_9BACT</name>
<proteinExistence type="predicted"/>
<protein>
    <submittedName>
        <fullName evidence="1">Uncharacterized protein</fullName>
    </submittedName>
</protein>
<dbReference type="AlphaFoldDB" id="A0AAP3BG70"/>